<keyword evidence="4" id="KW-1185">Reference proteome</keyword>
<feature type="compositionally biased region" description="Basic residues" evidence="1">
    <location>
        <begin position="103"/>
        <end position="120"/>
    </location>
</feature>
<protein>
    <submittedName>
        <fullName evidence="3">Chorismate binding enzyme family protein</fullName>
    </submittedName>
</protein>
<organism evidence="3 4">
    <name type="scientific">Mycobacterium ulcerans str. Harvey</name>
    <dbReference type="NCBI Taxonomy" id="1299332"/>
    <lineage>
        <taxon>Bacteria</taxon>
        <taxon>Bacillati</taxon>
        <taxon>Actinomycetota</taxon>
        <taxon>Actinomycetes</taxon>
        <taxon>Mycobacteriales</taxon>
        <taxon>Mycobacteriaceae</taxon>
        <taxon>Mycobacterium</taxon>
        <taxon>Mycobacterium ulcerans group</taxon>
    </lineage>
</organism>
<evidence type="ECO:0000313" key="4">
    <source>
        <dbReference type="Proteomes" id="UP000020681"/>
    </source>
</evidence>
<accession>A0ABN0QXP9</accession>
<evidence type="ECO:0000256" key="1">
    <source>
        <dbReference type="SAM" id="MobiDB-lite"/>
    </source>
</evidence>
<evidence type="ECO:0000259" key="2">
    <source>
        <dbReference type="Pfam" id="PF00425"/>
    </source>
</evidence>
<proteinExistence type="predicted"/>
<feature type="region of interest" description="Disordered" evidence="1">
    <location>
        <begin position="88"/>
        <end position="130"/>
    </location>
</feature>
<comment type="caution">
    <text evidence="3">The sequence shown here is derived from an EMBL/GenBank/DDBJ whole genome shotgun (WGS) entry which is preliminary data.</text>
</comment>
<name>A0ABN0QXP9_MYCUL</name>
<dbReference type="InterPro" id="IPR005801">
    <property type="entry name" value="ADC_synthase"/>
</dbReference>
<reference evidence="3 4" key="1">
    <citation type="submission" date="2014-01" db="EMBL/GenBank/DDBJ databases">
        <authorList>
            <person name="Dobos K."/>
            <person name="Lenaerts A."/>
            <person name="Ordway D."/>
            <person name="DeGroote M.A."/>
            <person name="Parker T."/>
            <person name="Sizemore C."/>
            <person name="Tallon L.J."/>
            <person name="Sadzewicz L.K."/>
            <person name="Sengamalay N."/>
            <person name="Fraser C.M."/>
            <person name="Hine E."/>
            <person name="Shefchek K.A."/>
            <person name="Das S.P."/>
            <person name="Tettelin H."/>
        </authorList>
    </citation>
    <scope>NUCLEOTIDE SEQUENCE [LARGE SCALE GENOMIC DNA]</scope>
    <source>
        <strain evidence="3 4">Harvey</strain>
    </source>
</reference>
<feature type="domain" description="Chorismate-utilising enzyme C-terminal" evidence="2">
    <location>
        <begin position="6"/>
        <end position="82"/>
    </location>
</feature>
<dbReference type="Gene3D" id="3.60.120.10">
    <property type="entry name" value="Anthranilate synthase"/>
    <property type="match status" value="1"/>
</dbReference>
<dbReference type="EMBL" id="JAOL01000120">
    <property type="protein sequence ID" value="EUA89480.1"/>
    <property type="molecule type" value="Genomic_DNA"/>
</dbReference>
<gene>
    <name evidence="3" type="ORF">I551_4030</name>
</gene>
<dbReference type="Pfam" id="PF00425">
    <property type="entry name" value="Chorismate_bind"/>
    <property type="match status" value="1"/>
</dbReference>
<sequence>MPPLAEHRARITRARDQLAAPQGLLHKVVLARALQLTAETALDPRVVLRRLMAADPTSYGYLVDLTAAGDCYTGAALVGASPSCWSPDSAIRSPANPSPAPRHAPRIRRSTPPTRRRWPVRPRTNTSINW</sequence>
<dbReference type="InterPro" id="IPR015890">
    <property type="entry name" value="Chorismate_C"/>
</dbReference>
<dbReference type="SUPFAM" id="SSF56322">
    <property type="entry name" value="ADC synthase"/>
    <property type="match status" value="1"/>
</dbReference>
<evidence type="ECO:0000313" key="3">
    <source>
        <dbReference type="EMBL" id="EUA89480.1"/>
    </source>
</evidence>
<dbReference type="Proteomes" id="UP000020681">
    <property type="component" value="Unassembled WGS sequence"/>
</dbReference>
<feature type="compositionally biased region" description="Low complexity" evidence="1">
    <location>
        <begin position="121"/>
        <end position="130"/>
    </location>
</feature>